<keyword evidence="10" id="KW-0926">Vacuole</keyword>
<dbReference type="Proteomes" id="UP001629113">
    <property type="component" value="Unassembled WGS sequence"/>
</dbReference>
<evidence type="ECO:0000259" key="12">
    <source>
        <dbReference type="Pfam" id="PF01699"/>
    </source>
</evidence>
<proteinExistence type="inferred from homology"/>
<feature type="transmembrane region" description="Helical" evidence="10">
    <location>
        <begin position="250"/>
        <end position="268"/>
    </location>
</feature>
<feature type="transmembrane region" description="Helical" evidence="10">
    <location>
        <begin position="406"/>
        <end position="423"/>
    </location>
</feature>
<evidence type="ECO:0000256" key="8">
    <source>
        <dbReference type="ARBA" id="ARBA00023065"/>
    </source>
</evidence>
<gene>
    <name evidence="13" type="ORF">PVAG01_10007</name>
</gene>
<comment type="caution">
    <text evidence="10">Lacks conserved residue(s) required for the propagation of feature annotation.</text>
</comment>
<dbReference type="InterPro" id="IPR004798">
    <property type="entry name" value="CAX-like"/>
</dbReference>
<dbReference type="InterPro" id="IPR004837">
    <property type="entry name" value="NaCa_Exmemb"/>
</dbReference>
<evidence type="ECO:0000256" key="7">
    <source>
        <dbReference type="ARBA" id="ARBA00022989"/>
    </source>
</evidence>
<comment type="similarity">
    <text evidence="2 10">Belongs to the Ca(2+):cation antiporter (CaCA) (TC 2.A.19) family.</text>
</comment>
<dbReference type="PANTHER" id="PTHR31503">
    <property type="entry name" value="VACUOLAR CALCIUM ION TRANSPORTER"/>
    <property type="match status" value="1"/>
</dbReference>
<protein>
    <recommendedName>
        <fullName evidence="10">Vacuolar calcium ion transporter</fullName>
    </recommendedName>
</protein>
<evidence type="ECO:0000256" key="11">
    <source>
        <dbReference type="SAM" id="MobiDB-lite"/>
    </source>
</evidence>
<evidence type="ECO:0000256" key="4">
    <source>
        <dbReference type="ARBA" id="ARBA00022568"/>
    </source>
</evidence>
<dbReference type="InterPro" id="IPR004713">
    <property type="entry name" value="CaH_exchang"/>
</dbReference>
<evidence type="ECO:0000313" key="14">
    <source>
        <dbReference type="Proteomes" id="UP001629113"/>
    </source>
</evidence>
<keyword evidence="8 10" id="KW-0406">Ion transport</keyword>
<feature type="domain" description="Sodium/calcium exchanger membrane region" evidence="12">
    <location>
        <begin position="306"/>
        <end position="448"/>
    </location>
</feature>
<evidence type="ECO:0000256" key="1">
    <source>
        <dbReference type="ARBA" id="ARBA00004127"/>
    </source>
</evidence>
<dbReference type="Gene3D" id="1.20.1420.30">
    <property type="entry name" value="NCX, central ion-binding region"/>
    <property type="match status" value="2"/>
</dbReference>
<evidence type="ECO:0000256" key="2">
    <source>
        <dbReference type="ARBA" id="ARBA00008170"/>
    </source>
</evidence>
<feature type="domain" description="Sodium/calcium exchanger membrane region" evidence="12">
    <location>
        <begin position="112"/>
        <end position="270"/>
    </location>
</feature>
<organism evidence="13 14">
    <name type="scientific">Phlyctema vagabunda</name>
    <dbReference type="NCBI Taxonomy" id="108571"/>
    <lineage>
        <taxon>Eukaryota</taxon>
        <taxon>Fungi</taxon>
        <taxon>Dikarya</taxon>
        <taxon>Ascomycota</taxon>
        <taxon>Pezizomycotina</taxon>
        <taxon>Leotiomycetes</taxon>
        <taxon>Helotiales</taxon>
        <taxon>Dermateaceae</taxon>
        <taxon>Phlyctema</taxon>
    </lineage>
</organism>
<evidence type="ECO:0000256" key="9">
    <source>
        <dbReference type="ARBA" id="ARBA00023136"/>
    </source>
</evidence>
<name>A0ABR4P4P8_9HELO</name>
<feature type="transmembrane region" description="Helical" evidence="10">
    <location>
        <begin position="143"/>
        <end position="166"/>
    </location>
</feature>
<keyword evidence="3 10" id="KW-0813">Transport</keyword>
<keyword evidence="10" id="KW-0050">Antiport</keyword>
<dbReference type="NCBIfam" id="TIGR00378">
    <property type="entry name" value="cax"/>
    <property type="match status" value="1"/>
</dbReference>
<keyword evidence="14" id="KW-1185">Reference proteome</keyword>
<evidence type="ECO:0000256" key="10">
    <source>
        <dbReference type="RuleBase" id="RU365028"/>
    </source>
</evidence>
<feature type="transmembrane region" description="Helical" evidence="10">
    <location>
        <begin position="306"/>
        <end position="329"/>
    </location>
</feature>
<feature type="compositionally biased region" description="Basic and acidic residues" evidence="11">
    <location>
        <begin position="1"/>
        <end position="20"/>
    </location>
</feature>
<evidence type="ECO:0000313" key="13">
    <source>
        <dbReference type="EMBL" id="KAL3418291.1"/>
    </source>
</evidence>
<evidence type="ECO:0000256" key="3">
    <source>
        <dbReference type="ARBA" id="ARBA00022448"/>
    </source>
</evidence>
<feature type="transmembrane region" description="Helical" evidence="10">
    <location>
        <begin position="208"/>
        <end position="230"/>
    </location>
</feature>
<keyword evidence="9 10" id="KW-0472">Membrane</keyword>
<feature type="transmembrane region" description="Helical" evidence="10">
    <location>
        <begin position="172"/>
        <end position="196"/>
    </location>
</feature>
<accession>A0ABR4P4P8</accession>
<keyword evidence="5 10" id="KW-0812">Transmembrane</keyword>
<reference evidence="13 14" key="1">
    <citation type="submission" date="2024-06" db="EMBL/GenBank/DDBJ databases">
        <title>Complete genome of Phlyctema vagabunda strain 19-DSS-EL-015.</title>
        <authorList>
            <person name="Fiorenzani C."/>
        </authorList>
    </citation>
    <scope>NUCLEOTIDE SEQUENCE [LARGE SCALE GENOMIC DNA]</scope>
    <source>
        <strain evidence="13 14">19-DSS-EL-015</strain>
    </source>
</reference>
<comment type="function">
    <text evidence="10">Has a role in promoting intracellular calcium ion sequestration via the exchange of calcium ions for hydrogen ions across the vacuolar membrane. Involved also in manganese ion homeostasis via its uptake into the vacuole.</text>
</comment>
<keyword evidence="7 10" id="KW-1133">Transmembrane helix</keyword>
<comment type="subcellular location">
    <subcellularLocation>
        <location evidence="1">Endomembrane system</location>
        <topology evidence="1">Multi-pass membrane protein</topology>
    </subcellularLocation>
    <subcellularLocation>
        <location evidence="10">Vacuole membrane</location>
    </subcellularLocation>
</comment>
<comment type="caution">
    <text evidence="13">The sequence shown here is derived from an EMBL/GenBank/DDBJ whole genome shotgun (WGS) entry which is preliminary data.</text>
</comment>
<dbReference type="Pfam" id="PF01699">
    <property type="entry name" value="Na_Ca_ex"/>
    <property type="match status" value="2"/>
</dbReference>
<keyword evidence="6 10" id="KW-0106">Calcium</keyword>
<evidence type="ECO:0000256" key="5">
    <source>
        <dbReference type="ARBA" id="ARBA00022692"/>
    </source>
</evidence>
<sequence>MPRRTEPRRQSQSRRQDIELRASNSNGMPASPQPVHEKPHRNRGLPMFNHNGHKVTPGIEPEGESGRRGIHPFHFFKIVWTSASDASRAVNVLWPVVPAAIAVRYARPDMHLTIFILNYIAMVPCANLIGFAGQELARKLPKVFGVLVETTLGSIVEVVLFMVLLVKGEHQVIQAAILGSILATLLLCLGLCFFVGGMKRDEQEFDPAVSEVGSGLLLVAGFGLILPAAFRGTTTDRFTVEELDQRVLNISRISAIILMVAYFFYLWFQMHTHHGLYDAILMKDEHKDEDRQEDLNKNKLTLTECVLALAVSIALVSIVAIALVGQIHYIVEERHISDAFIGLILVPLVEKFAEHLTAIDEAWDNQMNFALAHVLGATIQTALFNAPLVVIASWGMGTNFSLDFELFDIISLILSILVVGRFLSDKKSNYLEGALCVLVYMIIAAAAYYYPNPIVSGAGESETTSHAVARSLLALKA</sequence>
<feature type="transmembrane region" description="Helical" evidence="10">
    <location>
        <begin position="112"/>
        <end position="131"/>
    </location>
</feature>
<feature type="transmembrane region" description="Helical" evidence="10">
    <location>
        <begin position="374"/>
        <end position="394"/>
    </location>
</feature>
<dbReference type="PANTHER" id="PTHR31503:SF14">
    <property type="entry name" value="VACUOLAR CALCIUM ION TRANSPORTER"/>
    <property type="match status" value="1"/>
</dbReference>
<keyword evidence="4 10" id="KW-0109">Calcium transport</keyword>
<evidence type="ECO:0000256" key="6">
    <source>
        <dbReference type="ARBA" id="ARBA00022837"/>
    </source>
</evidence>
<dbReference type="EMBL" id="JBFCZG010000009">
    <property type="protein sequence ID" value="KAL3418291.1"/>
    <property type="molecule type" value="Genomic_DNA"/>
</dbReference>
<feature type="transmembrane region" description="Helical" evidence="10">
    <location>
        <begin position="430"/>
        <end position="450"/>
    </location>
</feature>
<feature type="region of interest" description="Disordered" evidence="11">
    <location>
        <begin position="1"/>
        <end position="65"/>
    </location>
</feature>
<dbReference type="InterPro" id="IPR044880">
    <property type="entry name" value="NCX_ion-bd_dom_sf"/>
</dbReference>